<accession>A0ACD4XQ20</accession>
<name>A0ACD4XQ20_PSEFL</name>
<protein>
    <submittedName>
        <fullName evidence="1">Uncharacterized protein</fullName>
    </submittedName>
</protein>
<evidence type="ECO:0000313" key="1">
    <source>
        <dbReference type="EMBL" id="WQD71106.1"/>
    </source>
</evidence>
<dbReference type="Proteomes" id="UP001325023">
    <property type="component" value="Chromosome"/>
</dbReference>
<gene>
    <name evidence="1" type="ORF">U0037_24115</name>
</gene>
<proteinExistence type="predicted"/>
<keyword evidence="2" id="KW-1185">Reference proteome</keyword>
<organism evidence="1 2">
    <name type="scientific">Pseudomonas fluorescens</name>
    <dbReference type="NCBI Taxonomy" id="294"/>
    <lineage>
        <taxon>Bacteria</taxon>
        <taxon>Pseudomonadati</taxon>
        <taxon>Pseudomonadota</taxon>
        <taxon>Gammaproteobacteria</taxon>
        <taxon>Pseudomonadales</taxon>
        <taxon>Pseudomonadaceae</taxon>
        <taxon>Pseudomonas</taxon>
    </lineage>
</organism>
<evidence type="ECO:0000313" key="2">
    <source>
        <dbReference type="Proteomes" id="UP001325023"/>
    </source>
</evidence>
<sequence>MTAGIPHTPDINIKTKKAKGHFDIEASPIGDFFTSDVIMTKGQGILRLTGTHIHSNESIRVTVYIGDGPGSFEGEIVSDDVPPWGFYDIDTTGYQASRGKVKSTYIPNQLHVTLEFSFFINIKGQEHEVKGEANIQYFDEL</sequence>
<reference evidence="1" key="1">
    <citation type="submission" date="2023-12" db="EMBL/GenBank/DDBJ databases">
        <title>Genome sequencing and assembly of bacterial species from a model synthetic community.</title>
        <authorList>
            <person name="Hogle S.L."/>
        </authorList>
    </citation>
    <scope>NUCLEOTIDE SEQUENCE</scope>
    <source>
        <strain evidence="1">SBW25</strain>
    </source>
</reference>
<dbReference type="EMBL" id="CP140009">
    <property type="protein sequence ID" value="WQD71106.1"/>
    <property type="molecule type" value="Genomic_DNA"/>
</dbReference>